<comment type="caution">
    <text evidence="1">The sequence shown here is derived from an EMBL/GenBank/DDBJ whole genome shotgun (WGS) entry which is preliminary data.</text>
</comment>
<name>A0A9Q3P1T9_9BASI</name>
<evidence type="ECO:0000313" key="1">
    <source>
        <dbReference type="EMBL" id="MBW0547685.1"/>
    </source>
</evidence>
<dbReference type="OrthoDB" id="2595244at2759"/>
<protein>
    <submittedName>
        <fullName evidence="1">Uncharacterized protein</fullName>
    </submittedName>
</protein>
<gene>
    <name evidence="1" type="ORF">O181_087400</name>
</gene>
<sequence length="110" mass="12506">MMHEPIDVLYTYKTVFDSDNEQLGAIKRHEVDITLNIGRSDPPVLTKPPYPTIPRSREAFEKHLQAFIKLCVLRKVGHNEEVEVTTPVIISCNNGKSKRVGVRCGYETLI</sequence>
<accession>A0A9Q3P1T9</accession>
<dbReference type="EMBL" id="AVOT02052775">
    <property type="protein sequence ID" value="MBW0547685.1"/>
    <property type="molecule type" value="Genomic_DNA"/>
</dbReference>
<organism evidence="1 2">
    <name type="scientific">Austropuccinia psidii MF-1</name>
    <dbReference type="NCBI Taxonomy" id="1389203"/>
    <lineage>
        <taxon>Eukaryota</taxon>
        <taxon>Fungi</taxon>
        <taxon>Dikarya</taxon>
        <taxon>Basidiomycota</taxon>
        <taxon>Pucciniomycotina</taxon>
        <taxon>Pucciniomycetes</taxon>
        <taxon>Pucciniales</taxon>
        <taxon>Sphaerophragmiaceae</taxon>
        <taxon>Austropuccinia</taxon>
    </lineage>
</organism>
<reference evidence="1" key="1">
    <citation type="submission" date="2021-03" db="EMBL/GenBank/DDBJ databases">
        <title>Draft genome sequence of rust myrtle Austropuccinia psidii MF-1, a brazilian biotype.</title>
        <authorList>
            <person name="Quecine M.C."/>
            <person name="Pachon D.M.R."/>
            <person name="Bonatelli M.L."/>
            <person name="Correr F.H."/>
            <person name="Franceschini L.M."/>
            <person name="Leite T.F."/>
            <person name="Margarido G.R.A."/>
            <person name="Almeida C.A."/>
            <person name="Ferrarezi J.A."/>
            <person name="Labate C.A."/>
        </authorList>
    </citation>
    <scope>NUCLEOTIDE SEQUENCE</scope>
    <source>
        <strain evidence="1">MF-1</strain>
    </source>
</reference>
<proteinExistence type="predicted"/>
<dbReference type="Proteomes" id="UP000765509">
    <property type="component" value="Unassembled WGS sequence"/>
</dbReference>
<keyword evidence="2" id="KW-1185">Reference proteome</keyword>
<evidence type="ECO:0000313" key="2">
    <source>
        <dbReference type="Proteomes" id="UP000765509"/>
    </source>
</evidence>
<dbReference type="AlphaFoldDB" id="A0A9Q3P1T9"/>